<dbReference type="SUPFAM" id="SSF56935">
    <property type="entry name" value="Porins"/>
    <property type="match status" value="1"/>
</dbReference>
<proteinExistence type="predicted"/>
<sequence>QDTVNPFTNSTNWHSFAGLAYGGMVGYYNDGFHFRAMGIQGGAQFRAANTPVEGTNVPSRVNNFAIDANYTAELSGDSTLMVGASYQHGSPYCQDFPVFHFNACADNNPAYSIYGRLVAGDFTLLGEYAATTDVWPGSRNPNAPLDVFDAVETQSFGLGGRYNMDIGAQSPLAVSFEFSRFIAGDDGAPWEDQDQWVGGLSYFVTPSVNLFGEIIHTEGWVPLNFLSGGTPGLPINTTWSESDAQTDVITFGVQAAF</sequence>
<evidence type="ECO:0008006" key="2">
    <source>
        <dbReference type="Google" id="ProtNLM"/>
    </source>
</evidence>
<dbReference type="AlphaFoldDB" id="A0A382K1S3"/>
<evidence type="ECO:0000313" key="1">
    <source>
        <dbReference type="EMBL" id="SVC18049.1"/>
    </source>
</evidence>
<name>A0A382K1S3_9ZZZZ</name>
<dbReference type="EMBL" id="UINC01077694">
    <property type="protein sequence ID" value="SVC18049.1"/>
    <property type="molecule type" value="Genomic_DNA"/>
</dbReference>
<protein>
    <recommendedName>
        <fullName evidence="2">Porin domain-containing protein</fullName>
    </recommendedName>
</protein>
<gene>
    <name evidence="1" type="ORF">METZ01_LOCUS270903</name>
</gene>
<organism evidence="1">
    <name type="scientific">marine metagenome</name>
    <dbReference type="NCBI Taxonomy" id="408172"/>
    <lineage>
        <taxon>unclassified sequences</taxon>
        <taxon>metagenomes</taxon>
        <taxon>ecological metagenomes</taxon>
    </lineage>
</organism>
<reference evidence="1" key="1">
    <citation type="submission" date="2018-05" db="EMBL/GenBank/DDBJ databases">
        <authorList>
            <person name="Lanie J.A."/>
            <person name="Ng W.-L."/>
            <person name="Kazmierczak K.M."/>
            <person name="Andrzejewski T.M."/>
            <person name="Davidsen T.M."/>
            <person name="Wayne K.J."/>
            <person name="Tettelin H."/>
            <person name="Glass J.I."/>
            <person name="Rusch D."/>
            <person name="Podicherti R."/>
            <person name="Tsui H.-C.T."/>
            <person name="Winkler M.E."/>
        </authorList>
    </citation>
    <scope>NUCLEOTIDE SEQUENCE</scope>
</reference>
<dbReference type="InterPro" id="IPR023614">
    <property type="entry name" value="Porin_dom_sf"/>
</dbReference>
<dbReference type="Gene3D" id="2.40.160.10">
    <property type="entry name" value="Porin"/>
    <property type="match status" value="1"/>
</dbReference>
<accession>A0A382K1S3</accession>
<feature type="non-terminal residue" evidence="1">
    <location>
        <position position="1"/>
    </location>
</feature>